<feature type="domain" description="Glycosyltransferase 2-like" evidence="1">
    <location>
        <begin position="13"/>
        <end position="181"/>
    </location>
</feature>
<dbReference type="AlphaFoldDB" id="A0A0G0LW74"/>
<dbReference type="STRING" id="1618583.US75_C0002G0004"/>
<evidence type="ECO:0000313" key="3">
    <source>
        <dbReference type="Proteomes" id="UP000034096"/>
    </source>
</evidence>
<sequence length="274" mass="31637">MPKRDLHEKKLISVIIPAYKAEKFIRKNILHIKDVLDQTRYRYEIICVVDGQIDNTFKEAQKIERKFPSVIKVVGYLTNMGKGHAVRYGMARAKGEIVGFIDAGGDLDPNGISMLLEHFEWYSADVMIGSKRHPASKVEYPWQRKIVSVIYQLLVRILFGLKVRDTQVGIKFFRRQVLEKVMPRLVVKAFAFDIEILSVAKMLGYNRIFEAPVELRMKFGDGVSTIASSGFIKTSFAMLWDTLAVFYRLNILRYYDESNKGNWITPEYLKINGK</sequence>
<proteinExistence type="predicted"/>
<dbReference type="Proteomes" id="UP000034096">
    <property type="component" value="Unassembled WGS sequence"/>
</dbReference>
<keyword evidence="2" id="KW-0808">Transferase</keyword>
<dbReference type="InterPro" id="IPR001173">
    <property type="entry name" value="Glyco_trans_2-like"/>
</dbReference>
<dbReference type="SUPFAM" id="SSF53448">
    <property type="entry name" value="Nucleotide-diphospho-sugar transferases"/>
    <property type="match status" value="1"/>
</dbReference>
<accession>A0A0G0LW74</accession>
<dbReference type="GO" id="GO:0016740">
    <property type="term" value="F:transferase activity"/>
    <property type="evidence" value="ECO:0007669"/>
    <property type="project" value="UniProtKB-KW"/>
</dbReference>
<dbReference type="InterPro" id="IPR029044">
    <property type="entry name" value="Nucleotide-diphossugar_trans"/>
</dbReference>
<evidence type="ECO:0000259" key="1">
    <source>
        <dbReference type="Pfam" id="PF00535"/>
    </source>
</evidence>
<dbReference type="Pfam" id="PF00535">
    <property type="entry name" value="Glycos_transf_2"/>
    <property type="match status" value="1"/>
</dbReference>
<dbReference type="PANTHER" id="PTHR10859:SF91">
    <property type="entry name" value="DOLICHYL-PHOSPHATE BETA-GLUCOSYLTRANSFERASE"/>
    <property type="match status" value="1"/>
</dbReference>
<comment type="caution">
    <text evidence="2">The sequence shown here is derived from an EMBL/GenBank/DDBJ whole genome shotgun (WGS) entry which is preliminary data.</text>
</comment>
<evidence type="ECO:0000313" key="2">
    <source>
        <dbReference type="EMBL" id="KKQ56806.1"/>
    </source>
</evidence>
<gene>
    <name evidence="2" type="ORF">US75_C0002G0004</name>
</gene>
<dbReference type="GO" id="GO:0006487">
    <property type="term" value="P:protein N-linked glycosylation"/>
    <property type="evidence" value="ECO:0007669"/>
    <property type="project" value="TreeGrafter"/>
</dbReference>
<dbReference type="EMBL" id="LBUE01000002">
    <property type="protein sequence ID" value="KKQ56806.1"/>
    <property type="molecule type" value="Genomic_DNA"/>
</dbReference>
<reference evidence="2 3" key="1">
    <citation type="journal article" date="2015" name="Nature">
        <title>rRNA introns, odd ribosomes, and small enigmatic genomes across a large radiation of phyla.</title>
        <authorList>
            <person name="Brown C.T."/>
            <person name="Hug L.A."/>
            <person name="Thomas B.C."/>
            <person name="Sharon I."/>
            <person name="Castelle C.J."/>
            <person name="Singh A."/>
            <person name="Wilkins M.J."/>
            <person name="Williams K.H."/>
            <person name="Banfield J.F."/>
        </authorList>
    </citation>
    <scope>NUCLEOTIDE SEQUENCE [LARGE SCALE GENOMIC DNA]</scope>
</reference>
<dbReference type="Gene3D" id="3.90.550.10">
    <property type="entry name" value="Spore Coat Polysaccharide Biosynthesis Protein SpsA, Chain A"/>
    <property type="match status" value="1"/>
</dbReference>
<dbReference type="PANTHER" id="PTHR10859">
    <property type="entry name" value="GLYCOSYL TRANSFERASE"/>
    <property type="match status" value="1"/>
</dbReference>
<organism evidence="2 3">
    <name type="scientific">Candidatus Woesebacteria bacterium GW2011_GWC1_38_13</name>
    <dbReference type="NCBI Taxonomy" id="1618583"/>
    <lineage>
        <taxon>Bacteria</taxon>
        <taxon>Candidatus Woeseibacteriota</taxon>
    </lineage>
</organism>
<protein>
    <submittedName>
        <fullName evidence="2">Glycosyl transferase, family 2</fullName>
    </submittedName>
</protein>
<name>A0A0G0LW74_9BACT</name>